<gene>
    <name evidence="1" type="ORF">AFUS01_LOCUS11306</name>
</gene>
<organism evidence="1 2">
    <name type="scientific">Allacma fusca</name>
    <dbReference type="NCBI Taxonomy" id="39272"/>
    <lineage>
        <taxon>Eukaryota</taxon>
        <taxon>Metazoa</taxon>
        <taxon>Ecdysozoa</taxon>
        <taxon>Arthropoda</taxon>
        <taxon>Hexapoda</taxon>
        <taxon>Collembola</taxon>
        <taxon>Symphypleona</taxon>
        <taxon>Sminthuridae</taxon>
        <taxon>Allacma</taxon>
    </lineage>
</organism>
<dbReference type="Proteomes" id="UP000708208">
    <property type="component" value="Unassembled WGS sequence"/>
</dbReference>
<evidence type="ECO:0000313" key="2">
    <source>
        <dbReference type="Proteomes" id="UP000708208"/>
    </source>
</evidence>
<accession>A0A8J2JP78</accession>
<reference evidence="1" key="1">
    <citation type="submission" date="2021-06" db="EMBL/GenBank/DDBJ databases">
        <authorList>
            <person name="Hodson N. C."/>
            <person name="Mongue J. A."/>
            <person name="Jaron S. K."/>
        </authorList>
    </citation>
    <scope>NUCLEOTIDE SEQUENCE</scope>
</reference>
<protein>
    <submittedName>
        <fullName evidence="1">Uncharacterized protein</fullName>
    </submittedName>
</protein>
<evidence type="ECO:0000313" key="1">
    <source>
        <dbReference type="EMBL" id="CAG7722137.1"/>
    </source>
</evidence>
<comment type="caution">
    <text evidence="1">The sequence shown here is derived from an EMBL/GenBank/DDBJ whole genome shotgun (WGS) entry which is preliminary data.</text>
</comment>
<proteinExistence type="predicted"/>
<name>A0A8J2JP78_9HEXA</name>
<feature type="non-terminal residue" evidence="1">
    <location>
        <position position="1"/>
    </location>
</feature>
<keyword evidence="2" id="KW-1185">Reference proteome</keyword>
<dbReference type="AlphaFoldDB" id="A0A8J2JP78"/>
<sequence length="43" mass="5379">MNQRNLQKWVLYTDFNYEGTAKLDLRWNNCHDFVSNFKSMRFF</sequence>
<dbReference type="EMBL" id="CAJVCH010086549">
    <property type="protein sequence ID" value="CAG7722137.1"/>
    <property type="molecule type" value="Genomic_DNA"/>
</dbReference>